<keyword evidence="2" id="KW-1185">Reference proteome</keyword>
<gene>
    <name evidence="1" type="ORF">PP2015_2022</name>
</gene>
<sequence length="129" mass="15011">MGNNNKKTQLSLFDRFEANGNLNQLSDTETNKHMSIRAITEAVEAAFLAKQQIKILDRRIQYLESQHDLQNHDGWMTLEQASQQLGKTVAAIRQKIKHKKQPMPEGIVWKQHSKFAPIYVNLRAFREHM</sequence>
<dbReference type="EMBL" id="CP013187">
    <property type="protein sequence ID" value="ALO42520.1"/>
    <property type="molecule type" value="Genomic_DNA"/>
</dbReference>
<dbReference type="RefSeq" id="WP_058030177.1">
    <property type="nucleotide sequence ID" value="NZ_CP013187.1"/>
</dbReference>
<dbReference type="OrthoDB" id="9801841at2"/>
<dbReference type="Proteomes" id="UP000061457">
    <property type="component" value="Chromosome I"/>
</dbReference>
<name>A0A0S2K324_9GAMM</name>
<organism evidence="1 2">
    <name type="scientific">Pseudoalteromonas phenolica</name>
    <dbReference type="NCBI Taxonomy" id="161398"/>
    <lineage>
        <taxon>Bacteria</taxon>
        <taxon>Pseudomonadati</taxon>
        <taxon>Pseudomonadota</taxon>
        <taxon>Gammaproteobacteria</taxon>
        <taxon>Alteromonadales</taxon>
        <taxon>Pseudoalteromonadaceae</taxon>
        <taxon>Pseudoalteromonas</taxon>
    </lineage>
</organism>
<protein>
    <submittedName>
        <fullName evidence="1">Uncharacterized protein</fullName>
    </submittedName>
</protein>
<dbReference type="KEGG" id="pphe:PP2015_2022"/>
<accession>A0A0S2K324</accession>
<dbReference type="AlphaFoldDB" id="A0A0S2K324"/>
<dbReference type="PATRIC" id="fig|161398.10.peg.2054"/>
<evidence type="ECO:0000313" key="2">
    <source>
        <dbReference type="Proteomes" id="UP000061457"/>
    </source>
</evidence>
<proteinExistence type="predicted"/>
<reference evidence="1 2" key="1">
    <citation type="submission" date="2015-11" db="EMBL/GenBank/DDBJ databases">
        <authorList>
            <person name="Zhang Y."/>
            <person name="Guo Z."/>
        </authorList>
    </citation>
    <scope>NUCLEOTIDE SEQUENCE [LARGE SCALE GENOMIC DNA]</scope>
    <source>
        <strain evidence="1 2">KCTC 12086</strain>
    </source>
</reference>
<evidence type="ECO:0000313" key="1">
    <source>
        <dbReference type="EMBL" id="ALO42520.1"/>
    </source>
</evidence>